<keyword evidence="4" id="KW-1133">Transmembrane helix</keyword>
<evidence type="ECO:0000256" key="1">
    <source>
        <dbReference type="ARBA" id="ARBA00023224"/>
    </source>
</evidence>
<feature type="domain" description="Methyl-accepting transducer" evidence="5">
    <location>
        <begin position="283"/>
        <end position="520"/>
    </location>
</feature>
<feature type="transmembrane region" description="Helical" evidence="4">
    <location>
        <begin position="191"/>
        <end position="211"/>
    </location>
</feature>
<dbReference type="PANTHER" id="PTHR32089">
    <property type="entry name" value="METHYL-ACCEPTING CHEMOTAXIS PROTEIN MCPB"/>
    <property type="match status" value="1"/>
</dbReference>
<dbReference type="PROSITE" id="PS50111">
    <property type="entry name" value="CHEMOTAXIS_TRANSDUC_2"/>
    <property type="match status" value="1"/>
</dbReference>
<dbReference type="PROSITE" id="PS50885">
    <property type="entry name" value="HAMP"/>
    <property type="match status" value="1"/>
</dbReference>
<feature type="transmembrane region" description="Helical" evidence="4">
    <location>
        <begin position="13"/>
        <end position="32"/>
    </location>
</feature>
<dbReference type="Gene3D" id="1.10.287.950">
    <property type="entry name" value="Methyl-accepting chemotaxis protein"/>
    <property type="match status" value="1"/>
</dbReference>
<keyword evidence="4" id="KW-0812">Transmembrane</keyword>
<evidence type="ECO:0000259" key="6">
    <source>
        <dbReference type="PROSITE" id="PS50885"/>
    </source>
</evidence>
<dbReference type="PATRIC" id="fig|1353534.3.peg.143"/>
<dbReference type="Pfam" id="PF12729">
    <property type="entry name" value="4HB_MCP_1"/>
    <property type="match status" value="1"/>
</dbReference>
<dbReference type="EMBL" id="LROS01000002">
    <property type="protein sequence ID" value="OBR96914.1"/>
    <property type="molecule type" value="Genomic_DNA"/>
</dbReference>
<dbReference type="InterPro" id="IPR004089">
    <property type="entry name" value="MCPsignal_dom"/>
</dbReference>
<dbReference type="PRINTS" id="PR00260">
    <property type="entry name" value="CHEMTRNSDUCR"/>
</dbReference>
<evidence type="ECO:0000313" key="8">
    <source>
        <dbReference type="Proteomes" id="UP000093954"/>
    </source>
</evidence>
<dbReference type="RefSeq" id="WP_065076600.1">
    <property type="nucleotide sequence ID" value="NZ_LROS01000002.1"/>
</dbReference>
<comment type="similarity">
    <text evidence="2">Belongs to the methyl-accepting chemotaxis (MCP) protein family.</text>
</comment>
<feature type="domain" description="HAMP" evidence="6">
    <location>
        <begin position="212"/>
        <end position="264"/>
    </location>
</feature>
<evidence type="ECO:0000256" key="2">
    <source>
        <dbReference type="ARBA" id="ARBA00029447"/>
    </source>
</evidence>
<keyword evidence="4" id="KW-0472">Membrane</keyword>
<dbReference type="GO" id="GO:0004888">
    <property type="term" value="F:transmembrane signaling receptor activity"/>
    <property type="evidence" value="ECO:0007669"/>
    <property type="project" value="InterPro"/>
</dbReference>
<gene>
    <name evidence="7" type="primary">mcp1_1</name>
    <name evidence="7" type="ORF">CLRAG_01390</name>
</gene>
<evidence type="ECO:0000256" key="4">
    <source>
        <dbReference type="SAM" id="Phobius"/>
    </source>
</evidence>
<dbReference type="GO" id="GO:0007165">
    <property type="term" value="P:signal transduction"/>
    <property type="evidence" value="ECO:0007669"/>
    <property type="project" value="UniProtKB-KW"/>
</dbReference>
<evidence type="ECO:0000313" key="7">
    <source>
        <dbReference type="EMBL" id="OBR96914.1"/>
    </source>
</evidence>
<sequence>MNFLKNVKVKTKLTLFFAIIVVLISLTGIVNITSSKTIDKNSQQMYSNNLQSVYILTDMKYVLTEIEGDITDLVYVRNSLQEPDLEKSIKNNANAYEKYIGSYERLSMSDEEKQQWLTLKNQLQEYSILREDITKSIDSGKFDEAINQLKQITDLKNSVTDNLDKLIAANIKDAETTNLNNHSIYIRENNVMVLLLFLGVVISIIVGVIMINSINTPLMNMLKTAENMAKFDFSNDYETSRKDEFGRTLSALITAKNKIKEFIRIILTNSENLNTSSKKLSVMAEKLAFETEAINDSLEDITSGIQERSAISAEITASVEEVNSSINELSEKAAEGSDNASKSKEKALQVEKKGTKSIEEARSLYKEKRKNMLKSIEEGKIVGNIKIMADTIASISEQTNLLALNAAIEAARAGEHGKGFAIVAEEVRALAEQSSEAVTNIQDTIIKVQNAFKNLSENGSDVLKFINESVDPQFEEFGKMGKQYYNDSDFVSRMSEELASMSEELTATTGQVGEAVQSMSETIQKSSESAKLVETKISKTTKSITQQVVLTAKWQSELTQNLNEIVKKFKL</sequence>
<dbReference type="GO" id="GO:0006935">
    <property type="term" value="P:chemotaxis"/>
    <property type="evidence" value="ECO:0007669"/>
    <property type="project" value="InterPro"/>
</dbReference>
<dbReference type="PANTHER" id="PTHR32089:SF112">
    <property type="entry name" value="LYSOZYME-LIKE PROTEIN-RELATED"/>
    <property type="match status" value="1"/>
</dbReference>
<name>A0A1A6B3K1_9CLOT</name>
<dbReference type="AlphaFoldDB" id="A0A1A6B3K1"/>
<dbReference type="Pfam" id="PF00015">
    <property type="entry name" value="MCPsignal"/>
    <property type="match status" value="1"/>
</dbReference>
<dbReference type="InterPro" id="IPR003660">
    <property type="entry name" value="HAMP_dom"/>
</dbReference>
<dbReference type="SUPFAM" id="SSF58104">
    <property type="entry name" value="Methyl-accepting chemotaxis protein (MCP) signaling domain"/>
    <property type="match status" value="1"/>
</dbReference>
<reference evidence="7 8" key="1">
    <citation type="journal article" date="2012" name="Front. Microbiol.">
        <title>Draft Genome Sequence of the Virulent Strain 01-B526 of the Fish Pathogen Aeromonas salmonicida.</title>
        <authorList>
            <person name="Charette S.J."/>
            <person name="Brochu F."/>
            <person name="Boyle B."/>
            <person name="Filion G."/>
            <person name="Tanaka K.H."/>
            <person name="Derome N."/>
        </authorList>
    </citation>
    <scope>NUCLEOTIDE SEQUENCE [LARGE SCALE GENOMIC DNA]</scope>
    <source>
        <strain evidence="7 8">P11</strain>
    </source>
</reference>
<dbReference type="InterPro" id="IPR004090">
    <property type="entry name" value="Chemotax_Me-accpt_rcpt"/>
</dbReference>
<dbReference type="GO" id="GO:0016020">
    <property type="term" value="C:membrane"/>
    <property type="evidence" value="ECO:0007669"/>
    <property type="project" value="InterPro"/>
</dbReference>
<dbReference type="SMART" id="SM00283">
    <property type="entry name" value="MA"/>
    <property type="match status" value="1"/>
</dbReference>
<organism evidence="7 8">
    <name type="scientific">Clostridium ragsdalei P11</name>
    <dbReference type="NCBI Taxonomy" id="1353534"/>
    <lineage>
        <taxon>Bacteria</taxon>
        <taxon>Bacillati</taxon>
        <taxon>Bacillota</taxon>
        <taxon>Clostridia</taxon>
        <taxon>Eubacteriales</taxon>
        <taxon>Clostridiaceae</taxon>
        <taxon>Clostridium</taxon>
    </lineage>
</organism>
<protein>
    <submittedName>
        <fullName evidence="7">Methyl-accepting chemotaxis protein 1</fullName>
    </submittedName>
</protein>
<evidence type="ECO:0000256" key="3">
    <source>
        <dbReference type="PROSITE-ProRule" id="PRU00284"/>
    </source>
</evidence>
<dbReference type="Proteomes" id="UP000093954">
    <property type="component" value="Unassembled WGS sequence"/>
</dbReference>
<proteinExistence type="inferred from homology"/>
<dbReference type="InterPro" id="IPR024478">
    <property type="entry name" value="HlyB_4HB_MCP"/>
</dbReference>
<accession>A0A1A6B3K1</accession>
<keyword evidence="8" id="KW-1185">Reference proteome</keyword>
<evidence type="ECO:0000259" key="5">
    <source>
        <dbReference type="PROSITE" id="PS50111"/>
    </source>
</evidence>
<keyword evidence="1 3" id="KW-0807">Transducer</keyword>
<comment type="caution">
    <text evidence="7">The sequence shown here is derived from an EMBL/GenBank/DDBJ whole genome shotgun (WGS) entry which is preliminary data.</text>
</comment>